<keyword evidence="2" id="KW-0472">Membrane</keyword>
<proteinExistence type="predicted"/>
<keyword evidence="5" id="KW-1185">Reference proteome</keyword>
<evidence type="ECO:0000313" key="5">
    <source>
        <dbReference type="Proteomes" id="UP000308730"/>
    </source>
</evidence>
<protein>
    <submittedName>
        <fullName evidence="4">Uncharacterized protein</fullName>
    </submittedName>
</protein>
<reference evidence="4" key="1">
    <citation type="submission" date="2019-02" db="EMBL/GenBank/DDBJ databases">
        <title>Genome sequencing of the rare red list fungi Antrodiella citrinella (Flaviporus citrinellus).</title>
        <authorList>
            <person name="Buettner E."/>
            <person name="Kellner H."/>
        </authorList>
    </citation>
    <scope>NUCLEOTIDE SEQUENCE [LARGE SCALE GENOMIC DNA]</scope>
    <source>
        <strain evidence="4">DSM 108506</strain>
    </source>
</reference>
<feature type="compositionally biased region" description="Polar residues" evidence="1">
    <location>
        <begin position="156"/>
        <end position="166"/>
    </location>
</feature>
<evidence type="ECO:0000256" key="3">
    <source>
        <dbReference type="SAM" id="SignalP"/>
    </source>
</evidence>
<dbReference type="EMBL" id="SGPM01000394">
    <property type="protein sequence ID" value="THH23099.1"/>
    <property type="molecule type" value="Genomic_DNA"/>
</dbReference>
<feature type="signal peptide" evidence="3">
    <location>
        <begin position="1"/>
        <end position="21"/>
    </location>
</feature>
<dbReference type="AlphaFoldDB" id="A0A4S4MCH2"/>
<keyword evidence="3" id="KW-0732">Signal</keyword>
<evidence type="ECO:0000256" key="1">
    <source>
        <dbReference type="SAM" id="MobiDB-lite"/>
    </source>
</evidence>
<comment type="caution">
    <text evidence="4">The sequence shown here is derived from an EMBL/GenBank/DDBJ whole genome shotgun (WGS) entry which is preliminary data.</text>
</comment>
<evidence type="ECO:0000256" key="2">
    <source>
        <dbReference type="SAM" id="Phobius"/>
    </source>
</evidence>
<feature type="region of interest" description="Disordered" evidence="1">
    <location>
        <begin position="106"/>
        <end position="166"/>
    </location>
</feature>
<organism evidence="4 5">
    <name type="scientific">Antrodiella citrinella</name>
    <dbReference type="NCBI Taxonomy" id="2447956"/>
    <lineage>
        <taxon>Eukaryota</taxon>
        <taxon>Fungi</taxon>
        <taxon>Dikarya</taxon>
        <taxon>Basidiomycota</taxon>
        <taxon>Agaricomycotina</taxon>
        <taxon>Agaricomycetes</taxon>
        <taxon>Polyporales</taxon>
        <taxon>Steccherinaceae</taxon>
        <taxon>Antrodiella</taxon>
    </lineage>
</organism>
<gene>
    <name evidence="4" type="ORF">EUX98_g8079</name>
</gene>
<accession>A0A4S4MCH2</accession>
<dbReference type="Proteomes" id="UP000308730">
    <property type="component" value="Unassembled WGS sequence"/>
</dbReference>
<feature type="chain" id="PRO_5020895253" evidence="3">
    <location>
        <begin position="22"/>
        <end position="192"/>
    </location>
</feature>
<evidence type="ECO:0000313" key="4">
    <source>
        <dbReference type="EMBL" id="THH23099.1"/>
    </source>
</evidence>
<keyword evidence="2" id="KW-0812">Transmembrane</keyword>
<feature type="compositionally biased region" description="Low complexity" evidence="1">
    <location>
        <begin position="118"/>
        <end position="155"/>
    </location>
</feature>
<feature type="transmembrane region" description="Helical" evidence="2">
    <location>
        <begin position="170"/>
        <end position="191"/>
    </location>
</feature>
<keyword evidence="2" id="KW-1133">Transmembrane helix</keyword>
<name>A0A4S4MCH2_9APHY</name>
<dbReference type="OrthoDB" id="4991875at2759"/>
<sequence length="192" mass="18376">MLSIIVVAALAASVALNGVAGDAISLYIPSFDPQPVTVDLLGVGSDGHTTWRVAGGQPSGSITEDNGDIGTITLVEGPSDAELFMSDTLFGYAIASASGVPLSTETFQETASPIPVQGGTSPAPTAGGSPSTPASAPTAPPTSGSAPSGGPSPTAQTPAGSSPTSAHNGAIGVAASSFLSGVVGIAAAAYLL</sequence>